<dbReference type="Gene3D" id="3.30.260.10">
    <property type="entry name" value="TCP-1-like chaperonin intermediate domain"/>
    <property type="match status" value="1"/>
</dbReference>
<sequence>KDPEIGEMLADALDKVGENGVITIEEGKSIDTVLDLVEGILEVRPMPVLAGGKKSRDEYDIRAITEYLKGYRRDCCLVTVERSQPLSMIPPKARLGVDAFKPGSIAQFNRGVQRGFEWLLTALEIPFQLVPARTWMKIMHTGTPGADTKQRSVIAAQRLFPGVDLRRTPLCRKDDDGIAEAILLAEYGRRGYAGSA</sequence>
<gene>
    <name evidence="1" type="ORF">LCGC14_2753160</name>
</gene>
<evidence type="ECO:0000313" key="1">
    <source>
        <dbReference type="EMBL" id="KKK87443.1"/>
    </source>
</evidence>
<name>A0A0F8Z1C8_9ZZZZ</name>
<reference evidence="1" key="1">
    <citation type="journal article" date="2015" name="Nature">
        <title>Complex archaea that bridge the gap between prokaryotes and eukaryotes.</title>
        <authorList>
            <person name="Spang A."/>
            <person name="Saw J.H."/>
            <person name="Jorgensen S.L."/>
            <person name="Zaremba-Niedzwiedzka K."/>
            <person name="Martijn J."/>
            <person name="Lind A.E."/>
            <person name="van Eijk R."/>
            <person name="Schleper C."/>
            <person name="Guy L."/>
            <person name="Ettema T.J."/>
        </authorList>
    </citation>
    <scope>NUCLEOTIDE SEQUENCE</scope>
</reference>
<dbReference type="AlphaFoldDB" id="A0A0F8Z1C8"/>
<comment type="caution">
    <text evidence="1">The sequence shown here is derived from an EMBL/GenBank/DDBJ whole genome shotgun (WGS) entry which is preliminary data.</text>
</comment>
<dbReference type="InterPro" id="IPR027410">
    <property type="entry name" value="TCP-1-like_intermed_sf"/>
</dbReference>
<dbReference type="CDD" id="cd22992">
    <property type="entry name" value="MOC1"/>
    <property type="match status" value="1"/>
</dbReference>
<dbReference type="EMBL" id="LAZR01050399">
    <property type="protein sequence ID" value="KKK87443.1"/>
    <property type="molecule type" value="Genomic_DNA"/>
</dbReference>
<proteinExistence type="predicted"/>
<dbReference type="SUPFAM" id="SSF54849">
    <property type="entry name" value="GroEL-intermediate domain like"/>
    <property type="match status" value="1"/>
</dbReference>
<organism evidence="1">
    <name type="scientific">marine sediment metagenome</name>
    <dbReference type="NCBI Taxonomy" id="412755"/>
    <lineage>
        <taxon>unclassified sequences</taxon>
        <taxon>metagenomes</taxon>
        <taxon>ecological metagenomes</taxon>
    </lineage>
</organism>
<accession>A0A0F8Z1C8</accession>
<protein>
    <submittedName>
        <fullName evidence="1">Uncharacterized protein</fullName>
    </submittedName>
</protein>
<feature type="non-terminal residue" evidence="1">
    <location>
        <position position="1"/>
    </location>
</feature>